<dbReference type="Proteomes" id="UP000615234">
    <property type="component" value="Unassembled WGS sequence"/>
</dbReference>
<organism evidence="3 4">
    <name type="scientific">Coprococcus hominis</name>
    <name type="common">ex Liu et al. 2022</name>
    <dbReference type="NCBI Taxonomy" id="2763039"/>
    <lineage>
        <taxon>Bacteria</taxon>
        <taxon>Bacillati</taxon>
        <taxon>Bacillota</taxon>
        <taxon>Clostridia</taxon>
        <taxon>Lachnospirales</taxon>
        <taxon>Lachnospiraceae</taxon>
        <taxon>Coprococcus</taxon>
    </lineage>
</organism>
<feature type="compositionally biased region" description="Polar residues" evidence="1">
    <location>
        <begin position="70"/>
        <end position="90"/>
    </location>
</feature>
<evidence type="ECO:0000256" key="2">
    <source>
        <dbReference type="SAM" id="Phobius"/>
    </source>
</evidence>
<keyword evidence="2" id="KW-0812">Transmembrane</keyword>
<dbReference type="RefSeq" id="WP_186847907.1">
    <property type="nucleotide sequence ID" value="NZ_JACOOX010000006.1"/>
</dbReference>
<evidence type="ECO:0000256" key="1">
    <source>
        <dbReference type="SAM" id="MobiDB-lite"/>
    </source>
</evidence>
<dbReference type="EMBL" id="JACOOX010000006">
    <property type="protein sequence ID" value="MBC5663564.1"/>
    <property type="molecule type" value="Genomic_DNA"/>
</dbReference>
<gene>
    <name evidence="3" type="ORF">H8S09_11905</name>
</gene>
<feature type="region of interest" description="Disordered" evidence="1">
    <location>
        <begin position="136"/>
        <end position="159"/>
    </location>
</feature>
<reference evidence="3 4" key="1">
    <citation type="submission" date="2020-08" db="EMBL/GenBank/DDBJ databases">
        <title>Genome public.</title>
        <authorList>
            <person name="Liu C."/>
            <person name="Sun Q."/>
        </authorList>
    </citation>
    <scope>NUCLEOTIDE SEQUENCE [LARGE SCALE GENOMIC DNA]</scope>
    <source>
        <strain evidence="3 4">NSJ-10</strain>
    </source>
</reference>
<feature type="region of interest" description="Disordered" evidence="1">
    <location>
        <begin position="60"/>
        <end position="90"/>
    </location>
</feature>
<name>A0A8I0DUK4_9FIRM</name>
<comment type="caution">
    <text evidence="3">The sequence shown here is derived from an EMBL/GenBank/DDBJ whole genome shotgun (WGS) entry which is preliminary data.</text>
</comment>
<keyword evidence="4" id="KW-1185">Reference proteome</keyword>
<evidence type="ECO:0000313" key="3">
    <source>
        <dbReference type="EMBL" id="MBC5663564.1"/>
    </source>
</evidence>
<proteinExistence type="predicted"/>
<keyword evidence="2" id="KW-1133">Transmembrane helix</keyword>
<evidence type="ECO:0000313" key="4">
    <source>
        <dbReference type="Proteomes" id="UP000615234"/>
    </source>
</evidence>
<keyword evidence="2" id="KW-0472">Membrane</keyword>
<dbReference type="AlphaFoldDB" id="A0A8I0DUK4"/>
<accession>A0A8I0DUK4</accession>
<feature type="transmembrane region" description="Helical" evidence="2">
    <location>
        <begin position="21"/>
        <end position="41"/>
    </location>
</feature>
<protein>
    <submittedName>
        <fullName evidence="3">Stage III sporulation protein AG</fullName>
    </submittedName>
</protein>
<sequence>MEGIWNNIKQKLQELKKDKNAALRKCMGILLAGICLLVILWPSDKENGFSGLDALTGTKQDKTSGGVTGKKQNGESASDNGQGISGEESSANSSYEDYIAFQEEKLRGILSQVKGVGTVSVMITLKDGGEKIIEKDVTKSDSESDGSSQKSRSEISVMTNADSGEYPYVSKTLEPEIEGVLVSCTGASDPTVAMKITEAVQALFGVPAHKIVVLEQE</sequence>